<keyword evidence="2" id="KW-1185">Reference proteome</keyword>
<organism evidence="1 2">
    <name type="scientific">Portunus trituberculatus</name>
    <name type="common">Swimming crab</name>
    <name type="synonym">Neptunus trituberculatus</name>
    <dbReference type="NCBI Taxonomy" id="210409"/>
    <lineage>
        <taxon>Eukaryota</taxon>
        <taxon>Metazoa</taxon>
        <taxon>Ecdysozoa</taxon>
        <taxon>Arthropoda</taxon>
        <taxon>Crustacea</taxon>
        <taxon>Multicrustacea</taxon>
        <taxon>Malacostraca</taxon>
        <taxon>Eumalacostraca</taxon>
        <taxon>Eucarida</taxon>
        <taxon>Decapoda</taxon>
        <taxon>Pleocyemata</taxon>
        <taxon>Brachyura</taxon>
        <taxon>Eubrachyura</taxon>
        <taxon>Portunoidea</taxon>
        <taxon>Portunidae</taxon>
        <taxon>Portuninae</taxon>
        <taxon>Portunus</taxon>
    </lineage>
</organism>
<protein>
    <submittedName>
        <fullName evidence="1">Uncharacterized protein</fullName>
    </submittedName>
</protein>
<evidence type="ECO:0000313" key="1">
    <source>
        <dbReference type="EMBL" id="MPC23555.1"/>
    </source>
</evidence>
<evidence type="ECO:0000313" key="2">
    <source>
        <dbReference type="Proteomes" id="UP000324222"/>
    </source>
</evidence>
<sequence length="59" mass="6702">MMSCGSQETCWTQTPCRKTLTWHDTELIEFDDRIILSGAWGLGNIVMALLCLDQLPDSR</sequence>
<dbReference type="EMBL" id="VSRR010001222">
    <property type="protein sequence ID" value="MPC23555.1"/>
    <property type="molecule type" value="Genomic_DNA"/>
</dbReference>
<accession>A0A5B7DQP1</accession>
<gene>
    <name evidence="1" type="ORF">E2C01_016610</name>
</gene>
<dbReference type="Proteomes" id="UP000324222">
    <property type="component" value="Unassembled WGS sequence"/>
</dbReference>
<comment type="caution">
    <text evidence="1">The sequence shown here is derived from an EMBL/GenBank/DDBJ whole genome shotgun (WGS) entry which is preliminary data.</text>
</comment>
<reference evidence="1 2" key="1">
    <citation type="submission" date="2019-05" db="EMBL/GenBank/DDBJ databases">
        <title>Another draft genome of Portunus trituberculatus and its Hox gene families provides insights of decapod evolution.</title>
        <authorList>
            <person name="Jeong J.-H."/>
            <person name="Song I."/>
            <person name="Kim S."/>
            <person name="Choi T."/>
            <person name="Kim D."/>
            <person name="Ryu S."/>
            <person name="Kim W."/>
        </authorList>
    </citation>
    <scope>NUCLEOTIDE SEQUENCE [LARGE SCALE GENOMIC DNA]</scope>
    <source>
        <tissue evidence="1">Muscle</tissue>
    </source>
</reference>
<dbReference type="AlphaFoldDB" id="A0A5B7DQP1"/>
<proteinExistence type="predicted"/>
<name>A0A5B7DQP1_PORTR</name>